<proteinExistence type="predicted"/>
<protein>
    <recommendedName>
        <fullName evidence="1">Putative regulatory protein FmdB zinc ribbon domain-containing protein</fullName>
    </recommendedName>
</protein>
<dbReference type="EMBL" id="MGFH01000251">
    <property type="protein sequence ID" value="OGM00770.1"/>
    <property type="molecule type" value="Genomic_DNA"/>
</dbReference>
<dbReference type="NCBIfam" id="TIGR02605">
    <property type="entry name" value="CxxC_CxxC_SSSS"/>
    <property type="match status" value="1"/>
</dbReference>
<sequence>MPIFEFVCKKCGGRFEKIQMKSAPNPECPECGAGETDKLISNFGFVGSGGGKSSAQIGHSCGSCSSHNCGSCSH</sequence>
<evidence type="ECO:0000259" key="1">
    <source>
        <dbReference type="SMART" id="SM00834"/>
    </source>
</evidence>
<feature type="domain" description="Putative regulatory protein FmdB zinc ribbon" evidence="1">
    <location>
        <begin position="1"/>
        <end position="41"/>
    </location>
</feature>
<dbReference type="Pfam" id="PF09723">
    <property type="entry name" value="Zn_ribbon_8"/>
    <property type="match status" value="1"/>
</dbReference>
<dbReference type="InterPro" id="IPR013429">
    <property type="entry name" value="Regulatory_FmdB_Zinc_ribbon"/>
</dbReference>
<dbReference type="Proteomes" id="UP000178735">
    <property type="component" value="Unassembled WGS sequence"/>
</dbReference>
<organism evidence="2 3">
    <name type="scientific">Candidatus Wallbacteria bacterium GWC2_49_35</name>
    <dbReference type="NCBI Taxonomy" id="1817813"/>
    <lineage>
        <taxon>Bacteria</taxon>
        <taxon>Candidatus Walliibacteriota</taxon>
    </lineage>
</organism>
<dbReference type="AlphaFoldDB" id="A0A1F7WDB7"/>
<name>A0A1F7WDB7_9BACT</name>
<evidence type="ECO:0000313" key="2">
    <source>
        <dbReference type="EMBL" id="OGM00770.1"/>
    </source>
</evidence>
<gene>
    <name evidence="2" type="ORF">A2008_07895</name>
</gene>
<dbReference type="STRING" id="1817813.A2008_07895"/>
<comment type="caution">
    <text evidence="2">The sequence shown here is derived from an EMBL/GenBank/DDBJ whole genome shotgun (WGS) entry which is preliminary data.</text>
</comment>
<accession>A0A1F7WDB7</accession>
<evidence type="ECO:0000313" key="3">
    <source>
        <dbReference type="Proteomes" id="UP000178735"/>
    </source>
</evidence>
<reference evidence="2 3" key="1">
    <citation type="journal article" date="2016" name="Nat. Commun.">
        <title>Thousands of microbial genomes shed light on interconnected biogeochemical processes in an aquifer system.</title>
        <authorList>
            <person name="Anantharaman K."/>
            <person name="Brown C.T."/>
            <person name="Hug L.A."/>
            <person name="Sharon I."/>
            <person name="Castelle C.J."/>
            <person name="Probst A.J."/>
            <person name="Thomas B.C."/>
            <person name="Singh A."/>
            <person name="Wilkins M.J."/>
            <person name="Karaoz U."/>
            <person name="Brodie E.L."/>
            <person name="Williams K.H."/>
            <person name="Hubbard S.S."/>
            <person name="Banfield J.F."/>
        </authorList>
    </citation>
    <scope>NUCLEOTIDE SEQUENCE [LARGE SCALE GENOMIC DNA]</scope>
</reference>
<dbReference type="SMART" id="SM00834">
    <property type="entry name" value="CxxC_CXXC_SSSS"/>
    <property type="match status" value="1"/>
</dbReference>